<comment type="caution">
    <text evidence="2">The sequence shown here is derived from an EMBL/GenBank/DDBJ whole genome shotgun (WGS) entry which is preliminary data.</text>
</comment>
<name>A0A8H3GCS0_9AGAM</name>
<dbReference type="Proteomes" id="UP000663850">
    <property type="component" value="Unassembled WGS sequence"/>
</dbReference>
<feature type="compositionally biased region" description="Basic and acidic residues" evidence="1">
    <location>
        <begin position="34"/>
        <end position="43"/>
    </location>
</feature>
<gene>
    <name evidence="2" type="ORF">RDB_LOCUS36616</name>
</gene>
<dbReference type="AlphaFoldDB" id="A0A8H3GCS0"/>
<dbReference type="EMBL" id="CAJMWZ010002002">
    <property type="protein sequence ID" value="CAE6446794.1"/>
    <property type="molecule type" value="Genomic_DNA"/>
</dbReference>
<evidence type="ECO:0000313" key="2">
    <source>
        <dbReference type="EMBL" id="CAE6446794.1"/>
    </source>
</evidence>
<organism evidence="2 3">
    <name type="scientific">Rhizoctonia solani</name>
    <dbReference type="NCBI Taxonomy" id="456999"/>
    <lineage>
        <taxon>Eukaryota</taxon>
        <taxon>Fungi</taxon>
        <taxon>Dikarya</taxon>
        <taxon>Basidiomycota</taxon>
        <taxon>Agaricomycotina</taxon>
        <taxon>Agaricomycetes</taxon>
        <taxon>Cantharellales</taxon>
        <taxon>Ceratobasidiaceae</taxon>
        <taxon>Rhizoctonia</taxon>
    </lineage>
</organism>
<sequence length="108" mass="11781">MSDTQDPLAALLAARLAADPGFLDKVMSMAIAARRPETTEDHPPPTQLASTQQETRVPAVMRQQSPQRSLSTASTIRIDDPPEVTPNHEDKGSSLRPEKGKSLQPKNR</sequence>
<proteinExistence type="predicted"/>
<evidence type="ECO:0000313" key="3">
    <source>
        <dbReference type="Proteomes" id="UP000663850"/>
    </source>
</evidence>
<feature type="compositionally biased region" description="Basic and acidic residues" evidence="1">
    <location>
        <begin position="86"/>
        <end position="101"/>
    </location>
</feature>
<accession>A0A8H3GCS0</accession>
<feature type="compositionally biased region" description="Polar residues" evidence="1">
    <location>
        <begin position="62"/>
        <end position="75"/>
    </location>
</feature>
<protein>
    <submittedName>
        <fullName evidence="2">Uncharacterized protein</fullName>
    </submittedName>
</protein>
<reference evidence="2" key="1">
    <citation type="submission" date="2021-01" db="EMBL/GenBank/DDBJ databases">
        <authorList>
            <person name="Kaushik A."/>
        </authorList>
    </citation>
    <scope>NUCLEOTIDE SEQUENCE</scope>
    <source>
        <strain evidence="2">Type strain: AG8-Rh-89/</strain>
    </source>
</reference>
<evidence type="ECO:0000256" key="1">
    <source>
        <dbReference type="SAM" id="MobiDB-lite"/>
    </source>
</evidence>
<feature type="region of interest" description="Disordered" evidence="1">
    <location>
        <begin position="33"/>
        <end position="108"/>
    </location>
</feature>